<feature type="domain" description="Peripheral subunit-binding (PSBD)" evidence="11">
    <location>
        <begin position="125"/>
        <end position="162"/>
    </location>
</feature>
<dbReference type="Gene3D" id="3.30.559.10">
    <property type="entry name" value="Chloramphenicol acetyltransferase-like domain"/>
    <property type="match status" value="1"/>
</dbReference>
<dbReference type="InterPro" id="IPR023213">
    <property type="entry name" value="CAT-like_dom_sf"/>
</dbReference>
<dbReference type="InterPro" id="IPR036625">
    <property type="entry name" value="E3-bd_dom_sf"/>
</dbReference>
<dbReference type="Gene3D" id="2.40.50.100">
    <property type="match status" value="1"/>
</dbReference>
<dbReference type="eggNOG" id="COG0508">
    <property type="taxonomic scope" value="Bacteria"/>
</dbReference>
<dbReference type="KEGG" id="bfl:Bfl152"/>
<dbReference type="Proteomes" id="UP000002192">
    <property type="component" value="Chromosome"/>
</dbReference>
<evidence type="ECO:0000256" key="9">
    <source>
        <dbReference type="RuleBase" id="RU003423"/>
    </source>
</evidence>
<evidence type="ECO:0000256" key="4">
    <source>
        <dbReference type="ARBA" id="ARBA00022679"/>
    </source>
</evidence>
<dbReference type="PROSITE" id="PS00189">
    <property type="entry name" value="LIPOYL"/>
    <property type="match status" value="1"/>
</dbReference>
<dbReference type="GO" id="GO:0005737">
    <property type="term" value="C:cytoplasm"/>
    <property type="evidence" value="ECO:0007669"/>
    <property type="project" value="TreeGrafter"/>
</dbReference>
<evidence type="ECO:0000256" key="7">
    <source>
        <dbReference type="ARBA" id="ARBA00025211"/>
    </source>
</evidence>
<dbReference type="InterPro" id="IPR001078">
    <property type="entry name" value="2-oxoacid_DH_actylTfrase"/>
</dbReference>
<comment type="function">
    <text evidence="7">The pyruvate dehydrogenase complex catalyzes the overall conversion of pyruvate to acetyl-CoA and CO(2). It contains multiple copies of three enzymatic components: pyruvate dehydrogenase (E1), dihydrolipoamide acetyltransferase (E2) and lipoamide dehydrogenase (E3).</text>
</comment>
<comment type="subunit">
    <text evidence="3">Forms a 24-polypeptide structural core with octahedral symmetry.</text>
</comment>
<dbReference type="GO" id="GO:0004742">
    <property type="term" value="F:dihydrolipoyllysine-residue acetyltransferase activity"/>
    <property type="evidence" value="ECO:0007669"/>
    <property type="project" value="UniProtKB-EC"/>
</dbReference>
<evidence type="ECO:0000259" key="11">
    <source>
        <dbReference type="PROSITE" id="PS51826"/>
    </source>
</evidence>
<dbReference type="GO" id="GO:0031405">
    <property type="term" value="F:lipoic acid binding"/>
    <property type="evidence" value="ECO:0007669"/>
    <property type="project" value="TreeGrafter"/>
</dbReference>
<dbReference type="AlphaFoldDB" id="Q7VQH8"/>
<name>Q7VQH8_BLOFL</name>
<dbReference type="Pfam" id="PF00198">
    <property type="entry name" value="2-oxoacid_dh"/>
    <property type="match status" value="1"/>
</dbReference>
<dbReference type="GO" id="GO:0006086">
    <property type="term" value="P:pyruvate decarboxylation to acetyl-CoA"/>
    <property type="evidence" value="ECO:0007669"/>
    <property type="project" value="TreeGrafter"/>
</dbReference>
<evidence type="ECO:0000313" key="12">
    <source>
        <dbReference type="EMBL" id="CAD83673.1"/>
    </source>
</evidence>
<accession>Q7VQH8</accession>
<dbReference type="SUPFAM" id="SSF47005">
    <property type="entry name" value="Peripheral subunit-binding domain of 2-oxo acid dehydrogenase complex"/>
    <property type="match status" value="1"/>
</dbReference>
<feature type="domain" description="Lipoyl-binding" evidence="10">
    <location>
        <begin position="2"/>
        <end position="75"/>
    </location>
</feature>
<keyword evidence="12" id="KW-0670">Pyruvate</keyword>
<dbReference type="EC" id="2.3.1.-" evidence="9"/>
<evidence type="ECO:0000313" key="13">
    <source>
        <dbReference type="Proteomes" id="UP000002192"/>
    </source>
</evidence>
<comment type="similarity">
    <text evidence="2 9">Belongs to the 2-oxoacid dehydrogenase family.</text>
</comment>
<dbReference type="CDD" id="cd06849">
    <property type="entry name" value="lipoyl_domain"/>
    <property type="match status" value="1"/>
</dbReference>
<evidence type="ECO:0000256" key="3">
    <source>
        <dbReference type="ARBA" id="ARBA00011484"/>
    </source>
</evidence>
<reference evidence="12 13" key="1">
    <citation type="journal article" date="2003" name="Proc. Natl. Acad. Sci. U.S.A.">
        <title>The genome sequence of Blochmannia floridanus: comparative analysis of reduced genomes.</title>
        <authorList>
            <person name="Gil R."/>
            <person name="Silva F.J."/>
            <person name="Zientz E."/>
            <person name="Delmotte F."/>
            <person name="Gonzalez-Candelas F."/>
            <person name="Latorre A."/>
            <person name="Rausell C."/>
            <person name="Kramerbeek J."/>
            <person name="Gadau J."/>
            <person name="Hoelldobler B."/>
            <person name="van Ham R.C.H.J."/>
            <person name="Gross R."/>
            <person name="Moya A."/>
        </authorList>
    </citation>
    <scope>NUCLEOTIDE SEQUENCE [LARGE SCALE GENOMIC DNA]</scope>
</reference>
<dbReference type="SUPFAM" id="SSF52777">
    <property type="entry name" value="CoA-dependent acyltransferases"/>
    <property type="match status" value="1"/>
</dbReference>
<dbReference type="InterPro" id="IPR011053">
    <property type="entry name" value="Single_hybrid_motif"/>
</dbReference>
<comment type="catalytic activity">
    <reaction evidence="8">
        <text>N(6)-[(R)-dihydrolipoyl]-L-lysyl-[protein] + acetyl-CoA = N(6)-[(R)-S(8)-acetyldihydrolipoyl]-L-lysyl-[protein] + CoA</text>
        <dbReference type="Rhea" id="RHEA:17017"/>
        <dbReference type="Rhea" id="RHEA-COMP:10475"/>
        <dbReference type="Rhea" id="RHEA-COMP:10478"/>
        <dbReference type="ChEBI" id="CHEBI:57287"/>
        <dbReference type="ChEBI" id="CHEBI:57288"/>
        <dbReference type="ChEBI" id="CHEBI:83100"/>
        <dbReference type="ChEBI" id="CHEBI:83111"/>
        <dbReference type="EC" id="2.3.1.12"/>
    </reaction>
</comment>
<keyword evidence="5 9" id="KW-0450">Lipoyl</keyword>
<dbReference type="Pfam" id="PF00364">
    <property type="entry name" value="Biotin_lipoyl"/>
    <property type="match status" value="1"/>
</dbReference>
<keyword evidence="4 9" id="KW-0808">Transferase</keyword>
<sequence length="425" mass="47586">MVININVPNIGENELEVTEIFIKNGDNIDINQPLLIIEGDKSSTEIPSPYAGIITKIHVQVGDKVQTGTLIISLDIIKTHDLDQSIQTKQNTKNEPNINNNIIDNNTDIQKYHITSISNNNIPTHATPFIRHMARKFDINLSHIQGSGRKGRILKEDIQKYLSNTSTKTMDYNPINKNISSLHPDTNFSKFGHTETIQLNKIQKISASNLQKNWSIIPHVTQFDMVDITSLEIFRKQQNFEIKKNKLNYKITMLVFVIKAVSKALQELPQFNSSLSQDGHTLILKKYINIGIAVDTKRGLLVPVLQNTDKKNITTLSKELLEISQKARVGKHLTPLDIQGGTFTISNLGGIGGTLFTPIINAPEVAILGISQAIMKPVWTGKKFIPRLMLPLSLSYDHRVINGADGAKFINRINKIISDIRLLSI</sequence>
<dbReference type="PROSITE" id="PS51826">
    <property type="entry name" value="PSBD"/>
    <property type="match status" value="1"/>
</dbReference>
<keyword evidence="13" id="KW-1185">Reference proteome</keyword>
<dbReference type="InterPro" id="IPR050743">
    <property type="entry name" value="2-oxoacid_DH_E2_comp"/>
</dbReference>
<dbReference type="PROSITE" id="PS50968">
    <property type="entry name" value="BIOTINYL_LIPOYL"/>
    <property type="match status" value="1"/>
</dbReference>
<dbReference type="STRING" id="203907.Bfl152"/>
<dbReference type="InterPro" id="IPR003016">
    <property type="entry name" value="2-oxoA_DH_lipoyl-BS"/>
</dbReference>
<dbReference type="Gene3D" id="4.10.320.10">
    <property type="entry name" value="E3-binding domain"/>
    <property type="match status" value="1"/>
</dbReference>
<dbReference type="FunFam" id="3.30.559.10:FF:000004">
    <property type="entry name" value="Acetyltransferase component of pyruvate dehydrogenase complex"/>
    <property type="match status" value="1"/>
</dbReference>
<evidence type="ECO:0000259" key="10">
    <source>
        <dbReference type="PROSITE" id="PS50968"/>
    </source>
</evidence>
<dbReference type="OrthoDB" id="9805770at2"/>
<dbReference type="EMBL" id="BX248583">
    <property type="protein sequence ID" value="CAD83673.1"/>
    <property type="molecule type" value="Genomic_DNA"/>
</dbReference>
<evidence type="ECO:0000256" key="8">
    <source>
        <dbReference type="ARBA" id="ARBA00048370"/>
    </source>
</evidence>
<comment type="cofactor">
    <cofactor evidence="1 9">
        <name>(R)-lipoate</name>
        <dbReference type="ChEBI" id="CHEBI:83088"/>
    </cofactor>
</comment>
<evidence type="ECO:0000256" key="2">
    <source>
        <dbReference type="ARBA" id="ARBA00007317"/>
    </source>
</evidence>
<dbReference type="SUPFAM" id="SSF51230">
    <property type="entry name" value="Single hybrid motif"/>
    <property type="match status" value="1"/>
</dbReference>
<protein>
    <recommendedName>
        <fullName evidence="9">Dihydrolipoamide acetyltransferase component of pyruvate dehydrogenase complex</fullName>
        <ecNumber evidence="9">2.3.1.-</ecNumber>
    </recommendedName>
</protein>
<evidence type="ECO:0000256" key="1">
    <source>
        <dbReference type="ARBA" id="ARBA00001938"/>
    </source>
</evidence>
<evidence type="ECO:0000256" key="5">
    <source>
        <dbReference type="ARBA" id="ARBA00022823"/>
    </source>
</evidence>
<dbReference type="HOGENOM" id="CLU_016733_10_0_6"/>
<dbReference type="InterPro" id="IPR004167">
    <property type="entry name" value="PSBD"/>
</dbReference>
<dbReference type="InterPro" id="IPR000089">
    <property type="entry name" value="Biotin_lipoyl"/>
</dbReference>
<dbReference type="PANTHER" id="PTHR43178:SF2">
    <property type="entry name" value="DIHYDROLIPOYLLYSINE-RESIDUE ACETYLTRANSFERASE COMPONENT OF PYRUVATE DEHYDROGENASE COMPLEX"/>
    <property type="match status" value="1"/>
</dbReference>
<organism evidence="12 13">
    <name type="scientific">Blochmanniella floridana</name>
    <dbReference type="NCBI Taxonomy" id="203907"/>
    <lineage>
        <taxon>Bacteria</taxon>
        <taxon>Pseudomonadati</taxon>
        <taxon>Pseudomonadota</taxon>
        <taxon>Gammaproteobacteria</taxon>
        <taxon>Enterobacterales</taxon>
        <taxon>Enterobacteriaceae</taxon>
        <taxon>ant endosymbionts</taxon>
        <taxon>Candidatus Blochmanniella</taxon>
    </lineage>
</organism>
<proteinExistence type="inferred from homology"/>
<gene>
    <name evidence="12" type="primary">aceF</name>
    <name evidence="12" type="ordered locus">Bfl152</name>
</gene>
<evidence type="ECO:0000256" key="6">
    <source>
        <dbReference type="ARBA" id="ARBA00023315"/>
    </source>
</evidence>
<keyword evidence="6 9" id="KW-0012">Acyltransferase</keyword>
<dbReference type="PANTHER" id="PTHR43178">
    <property type="entry name" value="DIHYDROLIPOAMIDE ACETYLTRANSFERASE COMPONENT OF PYRUVATE DEHYDROGENASE COMPLEX"/>
    <property type="match status" value="1"/>
</dbReference>
<dbReference type="Pfam" id="PF02817">
    <property type="entry name" value="E3_binding"/>
    <property type="match status" value="1"/>
</dbReference>